<protein>
    <recommendedName>
        <fullName evidence="1">Reverse transcriptase Ty1/copia-type domain-containing protein</fullName>
    </recommendedName>
</protein>
<dbReference type="EMBL" id="LR743589">
    <property type="protein sequence ID" value="CAA2616378.1"/>
    <property type="molecule type" value="Genomic_DNA"/>
</dbReference>
<dbReference type="OrthoDB" id="655282at2759"/>
<dbReference type="EMBL" id="LR746265">
    <property type="protein sequence ID" value="CAA7391499.1"/>
    <property type="molecule type" value="Genomic_DNA"/>
</dbReference>
<evidence type="ECO:0000313" key="3">
    <source>
        <dbReference type="EMBL" id="CAA7391499.1"/>
    </source>
</evidence>
<evidence type="ECO:0000313" key="2">
    <source>
        <dbReference type="EMBL" id="CAA2616378.1"/>
    </source>
</evidence>
<evidence type="ECO:0000259" key="1">
    <source>
        <dbReference type="Pfam" id="PF07727"/>
    </source>
</evidence>
<feature type="domain" description="Reverse transcriptase Ty1/copia-type" evidence="1">
    <location>
        <begin position="1"/>
        <end position="77"/>
    </location>
</feature>
<name>A0A7I8IE46_SPIIN</name>
<evidence type="ECO:0000313" key="4">
    <source>
        <dbReference type="Proteomes" id="UP000663760"/>
    </source>
</evidence>
<dbReference type="Proteomes" id="UP000663760">
    <property type="component" value="Chromosome 2"/>
</dbReference>
<dbReference type="AlphaFoldDB" id="A0A7I8IE46"/>
<dbReference type="SUPFAM" id="SSF56672">
    <property type="entry name" value="DNA/RNA polymerases"/>
    <property type="match status" value="1"/>
</dbReference>
<keyword evidence="4" id="KW-1185">Reference proteome</keyword>
<accession>A0A7I8IE46</accession>
<proteinExistence type="predicted"/>
<sequence>MGVYVDDLIVTRNSEECISDFKQTMMKKFEMRDLGLLTSYLGIEVEQTGDVIRLKQKNYALWLLEQSGMQGCNSVSTLLEARFKFNEGSKSQPVDSTKFRSIIGSLRYLIHTRPDLTYYVGYLSRYMEAPTTEHMAALKWILRYVKGTVNLGLQERIRVHFDRIQ</sequence>
<gene>
    <name evidence="2" type="ORF">SI7747_02002600</name>
    <name evidence="3" type="ORF">SI8410_02002788</name>
</gene>
<dbReference type="PANTHER" id="PTHR11439">
    <property type="entry name" value="GAG-POL-RELATED RETROTRANSPOSON"/>
    <property type="match status" value="1"/>
</dbReference>
<dbReference type="Pfam" id="PF07727">
    <property type="entry name" value="RVT_2"/>
    <property type="match status" value="1"/>
</dbReference>
<dbReference type="InterPro" id="IPR043502">
    <property type="entry name" value="DNA/RNA_pol_sf"/>
</dbReference>
<organism evidence="2">
    <name type="scientific">Spirodela intermedia</name>
    <name type="common">Intermediate duckweed</name>
    <dbReference type="NCBI Taxonomy" id="51605"/>
    <lineage>
        <taxon>Eukaryota</taxon>
        <taxon>Viridiplantae</taxon>
        <taxon>Streptophyta</taxon>
        <taxon>Embryophyta</taxon>
        <taxon>Tracheophyta</taxon>
        <taxon>Spermatophyta</taxon>
        <taxon>Magnoliopsida</taxon>
        <taxon>Liliopsida</taxon>
        <taxon>Araceae</taxon>
        <taxon>Lemnoideae</taxon>
        <taxon>Spirodela</taxon>
    </lineage>
</organism>
<dbReference type="InterPro" id="IPR013103">
    <property type="entry name" value="RVT_2"/>
</dbReference>
<reference evidence="2" key="1">
    <citation type="submission" date="2019-12" db="EMBL/GenBank/DDBJ databases">
        <authorList>
            <person name="Scholz U."/>
            <person name="Mascher M."/>
            <person name="Fiebig A."/>
        </authorList>
    </citation>
    <scope>NUCLEOTIDE SEQUENCE</scope>
</reference>
<dbReference type="PANTHER" id="PTHR11439:SF515">
    <property type="entry name" value="GAG-POL POLYPROTEIN"/>
    <property type="match status" value="1"/>
</dbReference>